<organism evidence="3 4">
    <name type="scientific">Spodoptera exigua</name>
    <name type="common">Beet armyworm</name>
    <name type="synonym">Noctua fulgens</name>
    <dbReference type="NCBI Taxonomy" id="7107"/>
    <lineage>
        <taxon>Eukaryota</taxon>
        <taxon>Metazoa</taxon>
        <taxon>Ecdysozoa</taxon>
        <taxon>Arthropoda</taxon>
        <taxon>Hexapoda</taxon>
        <taxon>Insecta</taxon>
        <taxon>Pterygota</taxon>
        <taxon>Neoptera</taxon>
        <taxon>Endopterygota</taxon>
        <taxon>Lepidoptera</taxon>
        <taxon>Glossata</taxon>
        <taxon>Ditrysia</taxon>
        <taxon>Noctuoidea</taxon>
        <taxon>Noctuidae</taxon>
        <taxon>Amphipyrinae</taxon>
        <taxon>Spodoptera</taxon>
    </lineage>
</organism>
<evidence type="ECO:0000313" key="3">
    <source>
        <dbReference type="EMBL" id="KAH9629966.1"/>
    </source>
</evidence>
<sequence>MAVAILYLFIIGLISCTGGKPADSNLNGIENLVKQLAQQKGKFDIAISHHEDSPKSHHEDKARITQHVGKSRTNAASDESNENKLTATNVQSIYNLHTKPDKVQQRPEGSTLIQRLLGCTDASKCKNLLQLQSRILDYLNDDNTRDDEDKNELRCAGDRCGRDGEDLGDSSITVRCVGNRCSIDNDDGENLRCAGNRCNRDEENVGDSSLTVRCVGNRCSIDNDDGENLRCAGDRCSKDGEGDSSLTVRCVGNRCSIDNDDGENLRCAGNACGTSRDDAPCNSNQCGRNTEELLRCNGNRCSIRDDNDQEADNLRCYGNRCSQNRDRDDYTARCGGKLCSIARYNENDNRNDETQWQPKRVKLNDNVDAYILGIDDIQYLLNKYSSRNNQLSGDRTLGSKDLEDLLNNKYYNIGTALNDVEKRNDNYDLAKQIKRLLTGSSY</sequence>
<feature type="compositionally biased region" description="Basic and acidic residues" evidence="1">
    <location>
        <begin position="50"/>
        <end position="63"/>
    </location>
</feature>
<evidence type="ECO:0000313" key="4">
    <source>
        <dbReference type="Proteomes" id="UP000814243"/>
    </source>
</evidence>
<accession>A0A922M3Z5</accession>
<protein>
    <submittedName>
        <fullName evidence="3">Uncharacterized protein</fullName>
    </submittedName>
</protein>
<feature type="compositionally biased region" description="Polar residues" evidence="1">
    <location>
        <begin position="71"/>
        <end position="86"/>
    </location>
</feature>
<feature type="region of interest" description="Disordered" evidence="1">
    <location>
        <begin position="50"/>
        <end position="86"/>
    </location>
</feature>
<gene>
    <name evidence="3" type="ORF">HF086_017481</name>
</gene>
<name>A0A922M3Z5_SPOEX</name>
<keyword evidence="2" id="KW-0732">Signal</keyword>
<dbReference type="EMBL" id="JACEFF010000846">
    <property type="protein sequence ID" value="KAH9629966.1"/>
    <property type="molecule type" value="Genomic_DNA"/>
</dbReference>
<feature type="signal peptide" evidence="2">
    <location>
        <begin position="1"/>
        <end position="19"/>
    </location>
</feature>
<dbReference type="Proteomes" id="UP000814243">
    <property type="component" value="Unassembled WGS sequence"/>
</dbReference>
<proteinExistence type="predicted"/>
<dbReference type="AlphaFoldDB" id="A0A922M3Z5"/>
<evidence type="ECO:0000256" key="1">
    <source>
        <dbReference type="SAM" id="MobiDB-lite"/>
    </source>
</evidence>
<feature type="chain" id="PRO_5037484346" evidence="2">
    <location>
        <begin position="20"/>
        <end position="442"/>
    </location>
</feature>
<comment type="caution">
    <text evidence="3">The sequence shown here is derived from an EMBL/GenBank/DDBJ whole genome shotgun (WGS) entry which is preliminary data.</text>
</comment>
<evidence type="ECO:0000256" key="2">
    <source>
        <dbReference type="SAM" id="SignalP"/>
    </source>
</evidence>
<reference evidence="3" key="1">
    <citation type="journal article" date="2021" name="G3 (Bethesda)">
        <title>Genome and transcriptome analysis of the beet armyworm Spodoptera exigua reveals targets for pest control. .</title>
        <authorList>
            <person name="Simon S."/>
            <person name="Breeschoten T."/>
            <person name="Jansen H.J."/>
            <person name="Dirks R.P."/>
            <person name="Schranz M.E."/>
            <person name="Ros V.I.D."/>
        </authorList>
    </citation>
    <scope>NUCLEOTIDE SEQUENCE</scope>
    <source>
        <strain evidence="3">TB_SE_WUR_2020</strain>
    </source>
</reference>